<accession>A0A2S2PNS3</accession>
<proteinExistence type="predicted"/>
<evidence type="ECO:0000256" key="1">
    <source>
        <dbReference type="SAM" id="SignalP"/>
    </source>
</evidence>
<protein>
    <recommendedName>
        <fullName evidence="3">TNFR-Cys domain-containing protein</fullName>
    </recommendedName>
</protein>
<dbReference type="AlphaFoldDB" id="A0A2S2PNS3"/>
<feature type="signal peptide" evidence="1">
    <location>
        <begin position="1"/>
        <end position="25"/>
    </location>
</feature>
<evidence type="ECO:0008006" key="3">
    <source>
        <dbReference type="Google" id="ProtNLM"/>
    </source>
</evidence>
<evidence type="ECO:0000313" key="2">
    <source>
        <dbReference type="EMBL" id="MBY31110.1"/>
    </source>
</evidence>
<feature type="chain" id="PRO_5015566656" description="TNFR-Cys domain-containing protein" evidence="1">
    <location>
        <begin position="26"/>
        <end position="129"/>
    </location>
</feature>
<sequence>MSYAFVSVFALAILLNVFYFDSTQSLDTIDIYWTCKDCIGSQCHKEGHNCAPTANGKFVCFSCQSTTNDGDQQFYSESHCKSSCSDPSKCTCDGTCWVCVIKGHAGGMICDNLGYVLDDNCKESPYNPQ</sequence>
<keyword evidence="1" id="KW-0732">Signal</keyword>
<name>A0A2S2PNS3_SCHGA</name>
<gene>
    <name evidence="2" type="ORF">g.57777</name>
</gene>
<reference evidence="2" key="1">
    <citation type="submission" date="2018-04" db="EMBL/GenBank/DDBJ databases">
        <title>Transcriptome of Schizaphis graminum biotype I.</title>
        <authorList>
            <person name="Scully E.D."/>
            <person name="Geib S.M."/>
            <person name="Palmer N.A."/>
            <person name="Koch K."/>
            <person name="Bradshaw J."/>
            <person name="Heng-Moss T."/>
            <person name="Sarath G."/>
        </authorList>
    </citation>
    <scope>NUCLEOTIDE SEQUENCE</scope>
</reference>
<dbReference type="EMBL" id="GGMR01018491">
    <property type="protein sequence ID" value="MBY31110.1"/>
    <property type="molecule type" value="Transcribed_RNA"/>
</dbReference>
<organism evidence="2">
    <name type="scientific">Schizaphis graminum</name>
    <name type="common">Green bug aphid</name>
    <dbReference type="NCBI Taxonomy" id="13262"/>
    <lineage>
        <taxon>Eukaryota</taxon>
        <taxon>Metazoa</taxon>
        <taxon>Ecdysozoa</taxon>
        <taxon>Arthropoda</taxon>
        <taxon>Hexapoda</taxon>
        <taxon>Insecta</taxon>
        <taxon>Pterygota</taxon>
        <taxon>Neoptera</taxon>
        <taxon>Paraneoptera</taxon>
        <taxon>Hemiptera</taxon>
        <taxon>Sternorrhyncha</taxon>
        <taxon>Aphidomorpha</taxon>
        <taxon>Aphidoidea</taxon>
        <taxon>Aphididae</taxon>
        <taxon>Aphidini</taxon>
        <taxon>Schizaphis</taxon>
    </lineage>
</organism>